<evidence type="ECO:0000313" key="1">
    <source>
        <dbReference type="EMBL" id="KAJ7727314.1"/>
    </source>
</evidence>
<name>A0AAD7HSF1_9AGAR</name>
<accession>A0AAD7HSF1</accession>
<protein>
    <submittedName>
        <fullName evidence="1">Uncharacterized protein</fullName>
    </submittedName>
</protein>
<dbReference type="Proteomes" id="UP001215280">
    <property type="component" value="Unassembled WGS sequence"/>
</dbReference>
<dbReference type="EMBL" id="JARJLG010000213">
    <property type="protein sequence ID" value="KAJ7727314.1"/>
    <property type="molecule type" value="Genomic_DNA"/>
</dbReference>
<comment type="caution">
    <text evidence="1">The sequence shown here is derived from an EMBL/GenBank/DDBJ whole genome shotgun (WGS) entry which is preliminary data.</text>
</comment>
<sequence length="210" mass="24288">MRMKRRVYLCSVRTSACAMTGRYGLGGTTHFLCTRRAFRTALHLCEPSPGTPGYVKSSESWPWTGRSPSPYTFMTLPSSMQAFLPGALLMRRLLDTYSPDSKTQSLESASKIRRAPKTTLCRLHDSPRIRSIGLRRQLKIRSNPNATRQIVCHHAVRRVHCLRSFSCLHRPPSRHPPHLRQPRYYTIFLRQTFRSEELKRLHMWTVGIPI</sequence>
<gene>
    <name evidence="1" type="ORF">DFH07DRAFT_232694</name>
</gene>
<proteinExistence type="predicted"/>
<reference evidence="1" key="1">
    <citation type="submission" date="2023-03" db="EMBL/GenBank/DDBJ databases">
        <title>Massive genome expansion in bonnet fungi (Mycena s.s.) driven by repeated elements and novel gene families across ecological guilds.</title>
        <authorList>
            <consortium name="Lawrence Berkeley National Laboratory"/>
            <person name="Harder C.B."/>
            <person name="Miyauchi S."/>
            <person name="Viragh M."/>
            <person name="Kuo A."/>
            <person name="Thoen E."/>
            <person name="Andreopoulos B."/>
            <person name="Lu D."/>
            <person name="Skrede I."/>
            <person name="Drula E."/>
            <person name="Henrissat B."/>
            <person name="Morin E."/>
            <person name="Kohler A."/>
            <person name="Barry K."/>
            <person name="LaButti K."/>
            <person name="Morin E."/>
            <person name="Salamov A."/>
            <person name="Lipzen A."/>
            <person name="Mereny Z."/>
            <person name="Hegedus B."/>
            <person name="Baldrian P."/>
            <person name="Stursova M."/>
            <person name="Weitz H."/>
            <person name="Taylor A."/>
            <person name="Grigoriev I.V."/>
            <person name="Nagy L.G."/>
            <person name="Martin F."/>
            <person name="Kauserud H."/>
        </authorList>
    </citation>
    <scope>NUCLEOTIDE SEQUENCE</scope>
    <source>
        <strain evidence="1">CBHHK188m</strain>
    </source>
</reference>
<organism evidence="1 2">
    <name type="scientific">Mycena maculata</name>
    <dbReference type="NCBI Taxonomy" id="230809"/>
    <lineage>
        <taxon>Eukaryota</taxon>
        <taxon>Fungi</taxon>
        <taxon>Dikarya</taxon>
        <taxon>Basidiomycota</taxon>
        <taxon>Agaricomycotina</taxon>
        <taxon>Agaricomycetes</taxon>
        <taxon>Agaricomycetidae</taxon>
        <taxon>Agaricales</taxon>
        <taxon>Marasmiineae</taxon>
        <taxon>Mycenaceae</taxon>
        <taxon>Mycena</taxon>
    </lineage>
</organism>
<dbReference type="AlphaFoldDB" id="A0AAD7HSF1"/>
<evidence type="ECO:0000313" key="2">
    <source>
        <dbReference type="Proteomes" id="UP001215280"/>
    </source>
</evidence>
<keyword evidence="2" id="KW-1185">Reference proteome</keyword>